<dbReference type="AlphaFoldDB" id="A0A3E1EUI3"/>
<gene>
    <name evidence="2" type="ORF">DXU93_14270</name>
</gene>
<protein>
    <recommendedName>
        <fullName evidence="4">Lipoprotein</fullName>
    </recommendedName>
</protein>
<evidence type="ECO:0000313" key="3">
    <source>
        <dbReference type="Proteomes" id="UP000257127"/>
    </source>
</evidence>
<feature type="signal peptide" evidence="1">
    <location>
        <begin position="1"/>
        <end position="20"/>
    </location>
</feature>
<proteinExistence type="predicted"/>
<dbReference type="EMBL" id="QURB01000011">
    <property type="protein sequence ID" value="RFC53229.1"/>
    <property type="molecule type" value="Genomic_DNA"/>
</dbReference>
<evidence type="ECO:0000313" key="2">
    <source>
        <dbReference type="EMBL" id="RFC53229.1"/>
    </source>
</evidence>
<name>A0A3E1EUI3_9FLAO</name>
<sequence>MKTLFYIIITLLFTSCISEATLQSEFPIQILNGHSAKVWVMKNSDRPGDKEFSAMEEYRKTLTFHLNNTFREQELINLGSNKGKKGKYNVELDQYGDFNLILDYEGFGKQRYIIKEASNFKLWLYKLDGSKTTWQFGGLKAPKI</sequence>
<organism evidence="2 3">
    <name type="scientific">Brumimicrobium aurantiacum</name>
    <dbReference type="NCBI Taxonomy" id="1737063"/>
    <lineage>
        <taxon>Bacteria</taxon>
        <taxon>Pseudomonadati</taxon>
        <taxon>Bacteroidota</taxon>
        <taxon>Flavobacteriia</taxon>
        <taxon>Flavobacteriales</taxon>
        <taxon>Crocinitomicaceae</taxon>
        <taxon>Brumimicrobium</taxon>
    </lineage>
</organism>
<dbReference type="Proteomes" id="UP000257127">
    <property type="component" value="Unassembled WGS sequence"/>
</dbReference>
<dbReference type="RefSeq" id="WP_116881985.1">
    <property type="nucleotide sequence ID" value="NZ_QURB01000011.1"/>
</dbReference>
<feature type="chain" id="PRO_5017751226" description="Lipoprotein" evidence="1">
    <location>
        <begin position="21"/>
        <end position="144"/>
    </location>
</feature>
<evidence type="ECO:0008006" key="4">
    <source>
        <dbReference type="Google" id="ProtNLM"/>
    </source>
</evidence>
<keyword evidence="1" id="KW-0732">Signal</keyword>
<keyword evidence="3" id="KW-1185">Reference proteome</keyword>
<evidence type="ECO:0000256" key="1">
    <source>
        <dbReference type="SAM" id="SignalP"/>
    </source>
</evidence>
<dbReference type="OrthoDB" id="1467750at2"/>
<comment type="caution">
    <text evidence="2">The sequence shown here is derived from an EMBL/GenBank/DDBJ whole genome shotgun (WGS) entry which is preliminary data.</text>
</comment>
<dbReference type="PROSITE" id="PS51257">
    <property type="entry name" value="PROKAR_LIPOPROTEIN"/>
    <property type="match status" value="1"/>
</dbReference>
<reference evidence="2 3" key="1">
    <citation type="submission" date="2018-08" db="EMBL/GenBank/DDBJ databases">
        <title>The draft genome squence of Brumimicrobium sp. N62.</title>
        <authorList>
            <person name="Du Z.-J."/>
            <person name="Luo H.-R."/>
        </authorList>
    </citation>
    <scope>NUCLEOTIDE SEQUENCE [LARGE SCALE GENOMIC DNA]</scope>
    <source>
        <strain evidence="2 3">N62</strain>
    </source>
</reference>
<accession>A0A3E1EUI3</accession>